<dbReference type="EMBL" id="LAZR01062717">
    <property type="protein sequence ID" value="KKK60947.1"/>
    <property type="molecule type" value="Genomic_DNA"/>
</dbReference>
<comment type="caution">
    <text evidence="1">The sequence shown here is derived from an EMBL/GenBank/DDBJ whole genome shotgun (WGS) entry which is preliminary data.</text>
</comment>
<accession>A0A0F8WVT1</accession>
<protein>
    <submittedName>
        <fullName evidence="1">Uncharacterized protein</fullName>
    </submittedName>
</protein>
<feature type="non-terminal residue" evidence="1">
    <location>
        <position position="82"/>
    </location>
</feature>
<reference evidence="1" key="1">
    <citation type="journal article" date="2015" name="Nature">
        <title>Complex archaea that bridge the gap between prokaryotes and eukaryotes.</title>
        <authorList>
            <person name="Spang A."/>
            <person name="Saw J.H."/>
            <person name="Jorgensen S.L."/>
            <person name="Zaremba-Niedzwiedzka K."/>
            <person name="Martijn J."/>
            <person name="Lind A.E."/>
            <person name="van Eijk R."/>
            <person name="Schleper C."/>
            <person name="Guy L."/>
            <person name="Ettema T.J."/>
        </authorList>
    </citation>
    <scope>NUCLEOTIDE SEQUENCE</scope>
</reference>
<gene>
    <name evidence="1" type="ORF">LCGC14_3019240</name>
</gene>
<organism evidence="1">
    <name type="scientific">marine sediment metagenome</name>
    <dbReference type="NCBI Taxonomy" id="412755"/>
    <lineage>
        <taxon>unclassified sequences</taxon>
        <taxon>metagenomes</taxon>
        <taxon>ecological metagenomes</taxon>
    </lineage>
</organism>
<proteinExistence type="predicted"/>
<evidence type="ECO:0000313" key="1">
    <source>
        <dbReference type="EMBL" id="KKK60947.1"/>
    </source>
</evidence>
<sequence>MAMISATEARHRGICAFCETPVHCGAMNRTQLNKYMENSFCASCRDDFSKMDAVDLGKGEQLDFKLSSKSPIPIDVPGATNM</sequence>
<dbReference type="AlphaFoldDB" id="A0A0F8WVT1"/>
<name>A0A0F8WVT1_9ZZZZ</name>